<reference evidence="16 17" key="1">
    <citation type="journal article" date="2016" name="Genome Biol. Evol.">
        <title>Divergent and convergent evolution of fungal pathogenicity.</title>
        <authorList>
            <person name="Shang Y."/>
            <person name="Xiao G."/>
            <person name="Zheng P."/>
            <person name="Cen K."/>
            <person name="Zhan S."/>
            <person name="Wang C."/>
        </authorList>
    </citation>
    <scope>NUCLEOTIDE SEQUENCE [LARGE SCALE GENOMIC DNA]</scope>
    <source>
        <strain evidence="16 17">ARSEF 2679</strain>
    </source>
</reference>
<dbReference type="InterPro" id="IPR052433">
    <property type="entry name" value="X-Pro_dipept-like"/>
</dbReference>
<comment type="catalytic activity">
    <reaction evidence="1">
        <text>Release of any N-terminal amino acid, including proline, that is linked to proline, even from a dipeptide or tripeptide.</text>
        <dbReference type="EC" id="3.4.11.9"/>
    </reaction>
</comment>
<dbReference type="InterPro" id="IPR007865">
    <property type="entry name" value="Aminopep_P_N"/>
</dbReference>
<dbReference type="RefSeq" id="XP_018706352.1">
    <property type="nucleotide sequence ID" value="XM_018846624.1"/>
</dbReference>
<dbReference type="GeneID" id="30019310"/>
<gene>
    <name evidence="16" type="ORF">ISF_03018</name>
</gene>
<evidence type="ECO:0000256" key="8">
    <source>
        <dbReference type="ARBA" id="ARBA00022723"/>
    </source>
</evidence>
<keyword evidence="11" id="KW-0464">Manganese</keyword>
<dbReference type="Proteomes" id="UP000076744">
    <property type="component" value="Unassembled WGS sequence"/>
</dbReference>
<organism evidence="16 17">
    <name type="scientific">Cordyceps fumosorosea (strain ARSEF 2679)</name>
    <name type="common">Isaria fumosorosea</name>
    <dbReference type="NCBI Taxonomy" id="1081104"/>
    <lineage>
        <taxon>Eukaryota</taxon>
        <taxon>Fungi</taxon>
        <taxon>Dikarya</taxon>
        <taxon>Ascomycota</taxon>
        <taxon>Pezizomycotina</taxon>
        <taxon>Sordariomycetes</taxon>
        <taxon>Hypocreomycetidae</taxon>
        <taxon>Hypocreales</taxon>
        <taxon>Cordycipitaceae</taxon>
        <taxon>Cordyceps</taxon>
    </lineage>
</organism>
<evidence type="ECO:0000256" key="7">
    <source>
        <dbReference type="ARBA" id="ARBA00022670"/>
    </source>
</evidence>
<dbReference type="PANTHER" id="PTHR43226">
    <property type="entry name" value="XAA-PRO AMINOPEPTIDASE 3"/>
    <property type="match status" value="1"/>
</dbReference>
<sequence length="522" mass="57693">MSAAEFDYEFVLEDEFDAISLDKKKSLDEILSGKYPAKNHARKVAHELGVDEGIIYLVGEPERRFPDSDQGPKFRQQRYFYYLSGVDYAGCTLTYDISLDTLTLWIPYTEPKKSHWFGSTPSTAEAARLYDADQVHYTSDLGDYLSNLPAALTVYALHADQRPPQLVQHQSFRARSSDGPLIDTAALKPAMNRAREVKDEYEIALVRRANDISSAAHRRVARNLLRMRNESQLQAVFEAVSTASDAHSQAYPVIAGAGPHGATLHYGANNAPLAGHATLVFDAGCEYRCYASDVTRTLPISGSFSPRAAAINDVVMRMQAECIELMRPGKFFYEIHNHAGHVAVDGLLKLGILRGTREELIAAGTISAFFTHGLGHHVGLEVHDVVGDAPLMLSAAAETIGGLRHSGKRTMMTPDKLAAMNRISRATAAEKQRTVLRAGMILTIEPGLYFNREYLEGFFRDDPVHGKLIVWDVVERYYPVGGSRTEDCILVTESGYENLTTAPKGQELLDVINGREGAKSRQ</sequence>
<accession>A0A168B803</accession>
<evidence type="ECO:0000256" key="10">
    <source>
        <dbReference type="ARBA" id="ARBA00023049"/>
    </source>
</evidence>
<dbReference type="SUPFAM" id="SSF53092">
    <property type="entry name" value="Creatinase/prolidase N-terminal domain"/>
    <property type="match status" value="1"/>
</dbReference>
<protein>
    <recommendedName>
        <fullName evidence="5">Xaa-Pro aminopeptidase</fullName>
        <ecNumber evidence="5">3.4.11.9</ecNumber>
    </recommendedName>
    <alternativeName>
        <fullName evidence="12">Aminoacylproline aminopeptidase</fullName>
    </alternativeName>
    <alternativeName>
        <fullName evidence="13">Prolidase</fullName>
    </alternativeName>
</protein>
<keyword evidence="10" id="KW-0482">Metalloprotease</keyword>
<dbReference type="PROSITE" id="PS00491">
    <property type="entry name" value="PROLINE_PEPTIDASE"/>
    <property type="match status" value="1"/>
</dbReference>
<evidence type="ECO:0000256" key="9">
    <source>
        <dbReference type="ARBA" id="ARBA00022801"/>
    </source>
</evidence>
<dbReference type="InterPro" id="IPR036005">
    <property type="entry name" value="Creatinase/aminopeptidase-like"/>
</dbReference>
<evidence type="ECO:0000256" key="5">
    <source>
        <dbReference type="ARBA" id="ARBA00012574"/>
    </source>
</evidence>
<evidence type="ECO:0000256" key="4">
    <source>
        <dbReference type="ARBA" id="ARBA00008766"/>
    </source>
</evidence>
<comment type="function">
    <text evidence="3">Catalyzes the removal of a penultimate prolyl residue from the N-termini of peptides.</text>
</comment>
<feature type="domain" description="Aminopeptidase P N-terminal" evidence="15">
    <location>
        <begin position="35"/>
        <end position="165"/>
    </location>
</feature>
<evidence type="ECO:0000256" key="14">
    <source>
        <dbReference type="RuleBase" id="RU000590"/>
    </source>
</evidence>
<dbReference type="SMART" id="SM01011">
    <property type="entry name" value="AMP_N"/>
    <property type="match status" value="1"/>
</dbReference>
<evidence type="ECO:0000313" key="16">
    <source>
        <dbReference type="EMBL" id="OAA69748.1"/>
    </source>
</evidence>
<dbReference type="InterPro" id="IPR000994">
    <property type="entry name" value="Pept_M24"/>
</dbReference>
<keyword evidence="7" id="KW-0645">Protease</keyword>
<dbReference type="STRING" id="1081104.A0A168B803"/>
<evidence type="ECO:0000256" key="1">
    <source>
        <dbReference type="ARBA" id="ARBA00001424"/>
    </source>
</evidence>
<comment type="caution">
    <text evidence="16">The sequence shown here is derived from an EMBL/GenBank/DDBJ whole genome shotgun (WGS) entry which is preliminary data.</text>
</comment>
<dbReference type="PANTHER" id="PTHR43226:SF3">
    <property type="entry name" value="XAA-PRO AMINOPEPTIDASE AN0832-RELATED"/>
    <property type="match status" value="1"/>
</dbReference>
<evidence type="ECO:0000256" key="2">
    <source>
        <dbReference type="ARBA" id="ARBA00001936"/>
    </source>
</evidence>
<dbReference type="OrthoDB" id="10261878at2759"/>
<keyword evidence="17" id="KW-1185">Reference proteome</keyword>
<keyword evidence="9" id="KW-0378">Hydrolase</keyword>
<dbReference type="CDD" id="cd01087">
    <property type="entry name" value="Prolidase"/>
    <property type="match status" value="1"/>
</dbReference>
<evidence type="ECO:0000256" key="3">
    <source>
        <dbReference type="ARBA" id="ARBA00002443"/>
    </source>
</evidence>
<comment type="cofactor">
    <cofactor evidence="2">
        <name>Mn(2+)</name>
        <dbReference type="ChEBI" id="CHEBI:29035"/>
    </cofactor>
</comment>
<evidence type="ECO:0000256" key="6">
    <source>
        <dbReference type="ARBA" id="ARBA00022438"/>
    </source>
</evidence>
<dbReference type="GO" id="GO:0006508">
    <property type="term" value="P:proteolysis"/>
    <property type="evidence" value="ECO:0007669"/>
    <property type="project" value="UniProtKB-KW"/>
</dbReference>
<evidence type="ECO:0000259" key="15">
    <source>
        <dbReference type="SMART" id="SM01011"/>
    </source>
</evidence>
<dbReference type="InterPro" id="IPR001131">
    <property type="entry name" value="Peptidase_M24B_aminopep-P_CS"/>
</dbReference>
<dbReference type="GO" id="GO:0070006">
    <property type="term" value="F:metalloaminopeptidase activity"/>
    <property type="evidence" value="ECO:0007669"/>
    <property type="project" value="InterPro"/>
</dbReference>
<dbReference type="InterPro" id="IPR029149">
    <property type="entry name" value="Creatin/AminoP/Spt16_N"/>
</dbReference>
<evidence type="ECO:0000256" key="11">
    <source>
        <dbReference type="ARBA" id="ARBA00023211"/>
    </source>
</evidence>
<dbReference type="Pfam" id="PF05195">
    <property type="entry name" value="AMP_N"/>
    <property type="match status" value="1"/>
</dbReference>
<keyword evidence="6" id="KW-0031">Aminopeptidase</keyword>
<name>A0A168B803_CORFA</name>
<comment type="similarity">
    <text evidence="4 14">Belongs to the peptidase M24B family.</text>
</comment>
<keyword evidence="8 14" id="KW-0479">Metal-binding</keyword>
<dbReference type="Pfam" id="PF00557">
    <property type="entry name" value="Peptidase_M24"/>
    <property type="match status" value="1"/>
</dbReference>
<proteinExistence type="inferred from homology"/>
<dbReference type="EMBL" id="AZHB01000005">
    <property type="protein sequence ID" value="OAA69748.1"/>
    <property type="molecule type" value="Genomic_DNA"/>
</dbReference>
<dbReference type="EC" id="3.4.11.9" evidence="5"/>
<dbReference type="GO" id="GO:0030145">
    <property type="term" value="F:manganese ion binding"/>
    <property type="evidence" value="ECO:0007669"/>
    <property type="project" value="InterPro"/>
</dbReference>
<evidence type="ECO:0000256" key="12">
    <source>
        <dbReference type="ARBA" id="ARBA00030849"/>
    </source>
</evidence>
<dbReference type="Gene3D" id="3.40.350.10">
    <property type="entry name" value="Creatinase/prolidase N-terminal domain"/>
    <property type="match status" value="1"/>
</dbReference>
<dbReference type="AlphaFoldDB" id="A0A168B803"/>
<evidence type="ECO:0000313" key="17">
    <source>
        <dbReference type="Proteomes" id="UP000076744"/>
    </source>
</evidence>
<dbReference type="Gene3D" id="3.90.230.10">
    <property type="entry name" value="Creatinase/methionine aminopeptidase superfamily"/>
    <property type="match status" value="1"/>
</dbReference>
<evidence type="ECO:0000256" key="13">
    <source>
        <dbReference type="ARBA" id="ARBA00032413"/>
    </source>
</evidence>
<dbReference type="SUPFAM" id="SSF55920">
    <property type="entry name" value="Creatinase/aminopeptidase"/>
    <property type="match status" value="1"/>
</dbReference>